<evidence type="ECO:0000256" key="9">
    <source>
        <dbReference type="ARBA" id="ARBA00022840"/>
    </source>
</evidence>
<dbReference type="InterPro" id="IPR036412">
    <property type="entry name" value="HAD-like_sf"/>
</dbReference>
<keyword evidence="11 16" id="KW-0630">Potassium</keyword>
<keyword evidence="19" id="KW-1185">Reference proteome</keyword>
<keyword evidence="7 16" id="KW-0479">Metal-binding</keyword>
<comment type="subunit">
    <text evidence="16">The system is composed of three essential subunits: KdpA, KdpB and KdpC.</text>
</comment>
<dbReference type="InterPro" id="IPR006391">
    <property type="entry name" value="P-type_ATPase_bsu_IA"/>
</dbReference>
<evidence type="ECO:0000256" key="7">
    <source>
        <dbReference type="ARBA" id="ARBA00022723"/>
    </source>
</evidence>
<dbReference type="InterPro" id="IPR001757">
    <property type="entry name" value="P_typ_ATPase"/>
</dbReference>
<dbReference type="InterPro" id="IPR044492">
    <property type="entry name" value="P_typ_ATPase_HD_dom"/>
</dbReference>
<feature type="transmembrane region" description="Helical" evidence="16">
    <location>
        <begin position="64"/>
        <end position="82"/>
    </location>
</feature>
<dbReference type="Pfam" id="PF00122">
    <property type="entry name" value="E1-E2_ATPase"/>
    <property type="match status" value="1"/>
</dbReference>
<evidence type="ECO:0000256" key="2">
    <source>
        <dbReference type="ARBA" id="ARBA00022448"/>
    </source>
</evidence>
<keyword evidence="14 16" id="KW-0406">Ion transport</keyword>
<dbReference type="PRINTS" id="PR00119">
    <property type="entry name" value="CATATPASE"/>
</dbReference>
<dbReference type="SFLD" id="SFLDS00003">
    <property type="entry name" value="Haloacid_Dehalogenase"/>
    <property type="match status" value="1"/>
</dbReference>
<dbReference type="InterPro" id="IPR018303">
    <property type="entry name" value="ATPase_P-typ_P_site"/>
</dbReference>
<evidence type="ECO:0000256" key="11">
    <source>
        <dbReference type="ARBA" id="ARBA00022958"/>
    </source>
</evidence>
<keyword evidence="10 16" id="KW-0460">Magnesium</keyword>
<dbReference type="InterPro" id="IPR008250">
    <property type="entry name" value="ATPase_P-typ_transduc_dom_A_sf"/>
</dbReference>
<dbReference type="EC" id="7.2.2.6" evidence="16"/>
<dbReference type="PROSITE" id="PS01229">
    <property type="entry name" value="COF_2"/>
    <property type="match status" value="1"/>
</dbReference>
<proteinExistence type="inferred from homology"/>
<protein>
    <recommendedName>
        <fullName evidence="16">Potassium-transporting ATPase ATP-binding subunit</fullName>
        <ecNumber evidence="16">7.2.2.6</ecNumber>
    </recommendedName>
    <alternativeName>
        <fullName evidence="16">ATP phosphohydrolase [potassium-transporting] B chain</fullName>
    </alternativeName>
    <alternativeName>
        <fullName evidence="16">Potassium-binding and translocating subunit B</fullName>
    </alternativeName>
    <alternativeName>
        <fullName evidence="16">Potassium-translocating ATPase B chain</fullName>
    </alternativeName>
</protein>
<keyword evidence="6 16" id="KW-0812">Transmembrane</keyword>
<evidence type="ECO:0000256" key="16">
    <source>
        <dbReference type="HAMAP-Rule" id="MF_00285"/>
    </source>
</evidence>
<dbReference type="SFLD" id="SFLDF00027">
    <property type="entry name" value="p-type_atpase"/>
    <property type="match status" value="1"/>
</dbReference>
<feature type="binding site" evidence="16">
    <location>
        <position position="510"/>
    </location>
    <ligand>
        <name>Mg(2+)</name>
        <dbReference type="ChEBI" id="CHEBI:18420"/>
    </ligand>
</feature>
<dbReference type="PROSITE" id="PS00154">
    <property type="entry name" value="ATPASE_E1_E2"/>
    <property type="match status" value="1"/>
</dbReference>
<comment type="catalytic activity">
    <reaction evidence="16">
        <text>K(+)(out) + ATP + H2O = K(+)(in) + ADP + phosphate + H(+)</text>
        <dbReference type="Rhea" id="RHEA:16777"/>
        <dbReference type="ChEBI" id="CHEBI:15377"/>
        <dbReference type="ChEBI" id="CHEBI:15378"/>
        <dbReference type="ChEBI" id="CHEBI:29103"/>
        <dbReference type="ChEBI" id="CHEBI:30616"/>
        <dbReference type="ChEBI" id="CHEBI:43474"/>
        <dbReference type="ChEBI" id="CHEBI:456216"/>
        <dbReference type="EC" id="7.2.2.6"/>
    </reaction>
</comment>
<dbReference type="NCBIfam" id="TIGR01497">
    <property type="entry name" value="kdpB"/>
    <property type="match status" value="1"/>
</dbReference>
<feature type="binding site" evidence="16">
    <location>
        <begin position="368"/>
        <end position="375"/>
    </location>
    <ligand>
        <name>ATP</name>
        <dbReference type="ChEBI" id="CHEBI:30616"/>
    </ligand>
</feature>
<name>A0ABY7NMP5_9SPHN</name>
<dbReference type="InterPro" id="IPR023214">
    <property type="entry name" value="HAD_sf"/>
</dbReference>
<feature type="transmembrane region" description="Helical" evidence="16">
    <location>
        <begin position="32"/>
        <end position="52"/>
    </location>
</feature>
<feature type="transmembrane region" description="Helical" evidence="16">
    <location>
        <begin position="244"/>
        <end position="268"/>
    </location>
</feature>
<evidence type="ECO:0000256" key="13">
    <source>
        <dbReference type="ARBA" id="ARBA00022989"/>
    </source>
</evidence>
<evidence type="ECO:0000256" key="1">
    <source>
        <dbReference type="ARBA" id="ARBA00004370"/>
    </source>
</evidence>
<dbReference type="HAMAP" id="MF_00285">
    <property type="entry name" value="KdpB"/>
    <property type="match status" value="1"/>
</dbReference>
<keyword evidence="12 16" id="KW-1278">Translocase</keyword>
<comment type="function">
    <text evidence="16">Part of the high-affinity ATP-driven potassium transport (or Kdp) system, which catalyzes the hydrolysis of ATP coupled with the electrogenic transport of potassium into the cytoplasm. This subunit is responsible for energy coupling to the transport system and for the release of the potassium ions to the cytoplasm.</text>
</comment>
<dbReference type="SUPFAM" id="SSF81660">
    <property type="entry name" value="Metal cation-transporting ATPase, ATP-binding domain N"/>
    <property type="match status" value="1"/>
</dbReference>
<keyword evidence="4 16" id="KW-0633">Potassium transport</keyword>
<dbReference type="Proteomes" id="UP001210865">
    <property type="component" value="Chromosome"/>
</dbReference>
<dbReference type="Gene3D" id="3.40.50.1000">
    <property type="entry name" value="HAD superfamily/HAD-like"/>
    <property type="match status" value="1"/>
</dbReference>
<evidence type="ECO:0000259" key="17">
    <source>
        <dbReference type="Pfam" id="PF00122"/>
    </source>
</evidence>
<accession>A0ABY7NMP5</accession>
<evidence type="ECO:0000256" key="14">
    <source>
        <dbReference type="ARBA" id="ARBA00023065"/>
    </source>
</evidence>
<keyword evidence="8 16" id="KW-0547">Nucleotide-binding</keyword>
<evidence type="ECO:0000313" key="18">
    <source>
        <dbReference type="EMBL" id="WBO22797.1"/>
    </source>
</evidence>
<evidence type="ECO:0000256" key="4">
    <source>
        <dbReference type="ARBA" id="ARBA00022538"/>
    </source>
</evidence>
<dbReference type="SUPFAM" id="SSF81653">
    <property type="entry name" value="Calcium ATPase, transduction domain A"/>
    <property type="match status" value="1"/>
</dbReference>
<evidence type="ECO:0000256" key="15">
    <source>
        <dbReference type="ARBA" id="ARBA00023136"/>
    </source>
</evidence>
<dbReference type="PANTHER" id="PTHR43743:SF1">
    <property type="entry name" value="POTASSIUM-TRANSPORTING ATPASE ATP-BINDING SUBUNIT"/>
    <property type="match status" value="1"/>
</dbReference>
<feature type="binding site" evidence="16">
    <location>
        <position position="386"/>
    </location>
    <ligand>
        <name>ATP</name>
        <dbReference type="ChEBI" id="CHEBI:30616"/>
    </ligand>
</feature>
<evidence type="ECO:0000256" key="12">
    <source>
        <dbReference type="ARBA" id="ARBA00022967"/>
    </source>
</evidence>
<dbReference type="RefSeq" id="WP_270077437.1">
    <property type="nucleotide sequence ID" value="NZ_CP115174.1"/>
</dbReference>
<sequence length="674" mass="70086">MARDATLFTLELILPAVGDSFRKLDPRQLIRNPVMFTAAVVAALLTILLVVGHDSLAAGFKLQLVLWLWLTVLFGTFAEALAEGRGKAQAASLRATKAELTAKRIRGNGTEAVPASALRKGDVVLVETGDLIPSDGEVVEGVASVNEAAITGESAPVIREAGGDRSAVTAGTRVISDRITVRVTIDPGQGFLDRMIALVEGAERQKTPNEIALTILLVGLTIIFLIAVGTIPGFTHYAGGQVPVAILAALLITLIPTTIAALLSAIGIAGMDRLVRFNVLAKSGRAVEAAGDIDTLLLDKTGTITIGDRAATEFRPVHGVTRADLAEAALLASLADETPEGRSIVTLAREAFGIATRALPEAAEVIPFTAQTRISGVKIGDLLIQKGAVDSILKANPGVGESAAATDLRRATEEIARAGMTPLAVARNGRLLGSIALKDIVKAGIRERFGELRKMGIRTVMITGDNPLTAAAIAAEAGVDDFLAQATPEDKLALIRQEQAGGKLVAMCGDGTNDAPALAQADVGVAMNTGTQAAREAGNMVDLDSDPTKLIEIVGLGKQLLMTRGALTTFSVANDVAKYFAIIPAMFVAIYPTLAVLNVMGLKTPQSAILSAIIFNALIIPLLVPLALKGVTYRPIGAGPLLRRNLAIYGLGGLVAPFVGIKLIDLFVTGIGLA</sequence>
<evidence type="ECO:0000256" key="5">
    <source>
        <dbReference type="ARBA" id="ARBA00022553"/>
    </source>
</evidence>
<keyword evidence="9 16" id="KW-0067">ATP-binding</keyword>
<feature type="transmembrane region" description="Helical" evidence="16">
    <location>
        <begin position="579"/>
        <end position="602"/>
    </location>
</feature>
<keyword evidence="3 16" id="KW-1003">Cell membrane</keyword>
<feature type="transmembrane region" description="Helical" evidence="16">
    <location>
        <begin position="211"/>
        <end position="232"/>
    </location>
</feature>
<keyword evidence="2 16" id="KW-0813">Transport</keyword>
<dbReference type="Gene3D" id="2.70.150.10">
    <property type="entry name" value="Calcium-transporting ATPase, cytoplasmic transduction domain A"/>
    <property type="match status" value="1"/>
</dbReference>
<feature type="transmembrane region" description="Helical" evidence="16">
    <location>
        <begin position="608"/>
        <end position="628"/>
    </location>
</feature>
<dbReference type="InterPro" id="IPR023298">
    <property type="entry name" value="ATPase_P-typ_TM_dom_sf"/>
</dbReference>
<feature type="transmembrane region" description="Helical" evidence="16">
    <location>
        <begin position="648"/>
        <end position="673"/>
    </location>
</feature>
<feature type="binding site" evidence="16">
    <location>
        <position position="340"/>
    </location>
    <ligand>
        <name>ATP</name>
        <dbReference type="ChEBI" id="CHEBI:30616"/>
    </ligand>
</feature>
<evidence type="ECO:0000256" key="8">
    <source>
        <dbReference type="ARBA" id="ARBA00022741"/>
    </source>
</evidence>
<comment type="subcellular location">
    <subcellularLocation>
        <location evidence="16">Cell membrane</location>
        <topology evidence="16">Multi-pass membrane protein</topology>
    </subcellularLocation>
    <subcellularLocation>
        <location evidence="1">Membrane</location>
    </subcellularLocation>
</comment>
<reference evidence="18 19" key="1">
    <citation type="submission" date="2022-12" db="EMBL/GenBank/DDBJ databases">
        <title>Sphingomonas abieness sp. nov., an endophytic bacterium isolated from Abies koreana.</title>
        <authorList>
            <person name="Jiang L."/>
            <person name="Lee J."/>
        </authorList>
    </citation>
    <scope>NUCLEOTIDE SEQUENCE [LARGE SCALE GENOMIC DNA]</scope>
    <source>
        <strain evidence="19">PAMB 00755</strain>
    </source>
</reference>
<dbReference type="PANTHER" id="PTHR43743">
    <property type="entry name" value="POTASSIUM-TRANSPORTING ATPASE ATP-BINDING SUBUNIT"/>
    <property type="match status" value="1"/>
</dbReference>
<organism evidence="18 19">
    <name type="scientific">Sphingomonas abietis</name>
    <dbReference type="NCBI Taxonomy" id="3012344"/>
    <lineage>
        <taxon>Bacteria</taxon>
        <taxon>Pseudomonadati</taxon>
        <taxon>Pseudomonadota</taxon>
        <taxon>Alphaproteobacteria</taxon>
        <taxon>Sphingomonadales</taxon>
        <taxon>Sphingomonadaceae</taxon>
        <taxon>Sphingomonas</taxon>
    </lineage>
</organism>
<keyword evidence="5 16" id="KW-0597">Phosphoprotein</keyword>
<evidence type="ECO:0000256" key="10">
    <source>
        <dbReference type="ARBA" id="ARBA00022842"/>
    </source>
</evidence>
<dbReference type="Gene3D" id="3.40.1110.10">
    <property type="entry name" value="Calcium-transporting ATPase, cytoplasmic domain N"/>
    <property type="match status" value="1"/>
</dbReference>
<dbReference type="NCBIfam" id="TIGR01494">
    <property type="entry name" value="ATPase_P-type"/>
    <property type="match status" value="2"/>
</dbReference>
<dbReference type="EMBL" id="CP115174">
    <property type="protein sequence ID" value="WBO22797.1"/>
    <property type="molecule type" value="Genomic_DNA"/>
</dbReference>
<dbReference type="Pfam" id="PF00702">
    <property type="entry name" value="Hydrolase"/>
    <property type="match status" value="1"/>
</dbReference>
<dbReference type="InterPro" id="IPR059000">
    <property type="entry name" value="ATPase_P-type_domA"/>
</dbReference>
<dbReference type="SUPFAM" id="SSF56784">
    <property type="entry name" value="HAD-like"/>
    <property type="match status" value="1"/>
</dbReference>
<feature type="domain" description="P-type ATPase A" evidence="17">
    <location>
        <begin position="100"/>
        <end position="200"/>
    </location>
</feature>
<dbReference type="SUPFAM" id="SSF81665">
    <property type="entry name" value="Calcium ATPase, transmembrane domain M"/>
    <property type="match status" value="1"/>
</dbReference>
<evidence type="ECO:0000256" key="3">
    <source>
        <dbReference type="ARBA" id="ARBA00022475"/>
    </source>
</evidence>
<feature type="active site" description="4-aspartylphosphate intermediate" evidence="16">
    <location>
        <position position="299"/>
    </location>
</feature>
<comment type="similarity">
    <text evidence="16">Belongs to the cation transport ATPase (P-type) (TC 3.A.3) family. Type IA subfamily.</text>
</comment>
<gene>
    <name evidence="16 18" type="primary">kdpB</name>
    <name evidence="18" type="ORF">PBT88_01175</name>
</gene>
<feature type="binding site" evidence="16">
    <location>
        <position position="336"/>
    </location>
    <ligand>
        <name>ATP</name>
        <dbReference type="ChEBI" id="CHEBI:30616"/>
    </ligand>
</feature>
<dbReference type="SFLD" id="SFLDG00002">
    <property type="entry name" value="C1.7:_P-type_atpase_like"/>
    <property type="match status" value="1"/>
</dbReference>
<keyword evidence="15 16" id="KW-0472">Membrane</keyword>
<evidence type="ECO:0000256" key="6">
    <source>
        <dbReference type="ARBA" id="ARBA00022692"/>
    </source>
</evidence>
<dbReference type="InterPro" id="IPR023299">
    <property type="entry name" value="ATPase_P-typ_cyto_dom_N"/>
</dbReference>
<feature type="binding site" evidence="16">
    <location>
        <position position="514"/>
    </location>
    <ligand>
        <name>Mg(2+)</name>
        <dbReference type="ChEBI" id="CHEBI:18420"/>
    </ligand>
</feature>
<evidence type="ECO:0000313" key="19">
    <source>
        <dbReference type="Proteomes" id="UP001210865"/>
    </source>
</evidence>
<keyword evidence="13 16" id="KW-1133">Transmembrane helix</keyword>